<evidence type="ECO:0008006" key="3">
    <source>
        <dbReference type="Google" id="ProtNLM"/>
    </source>
</evidence>
<keyword evidence="2" id="KW-1185">Reference proteome</keyword>
<accession>A0A518BP82</accession>
<dbReference type="AlphaFoldDB" id="A0A518BP82"/>
<evidence type="ECO:0000313" key="1">
    <source>
        <dbReference type="EMBL" id="QDU68787.1"/>
    </source>
</evidence>
<name>A0A518BP82_9BACT</name>
<reference evidence="1 2" key="1">
    <citation type="submission" date="2019-02" db="EMBL/GenBank/DDBJ databases">
        <title>Deep-cultivation of Planctomycetes and their phenomic and genomic characterization uncovers novel biology.</title>
        <authorList>
            <person name="Wiegand S."/>
            <person name="Jogler M."/>
            <person name="Boedeker C."/>
            <person name="Pinto D."/>
            <person name="Vollmers J."/>
            <person name="Rivas-Marin E."/>
            <person name="Kohn T."/>
            <person name="Peeters S.H."/>
            <person name="Heuer A."/>
            <person name="Rast P."/>
            <person name="Oberbeckmann S."/>
            <person name="Bunk B."/>
            <person name="Jeske O."/>
            <person name="Meyerdierks A."/>
            <person name="Storesund J.E."/>
            <person name="Kallscheuer N."/>
            <person name="Luecker S."/>
            <person name="Lage O.M."/>
            <person name="Pohl T."/>
            <person name="Merkel B.J."/>
            <person name="Hornburger P."/>
            <person name="Mueller R.-W."/>
            <person name="Bruemmer F."/>
            <person name="Labrenz M."/>
            <person name="Spormann A.M."/>
            <person name="Op den Camp H."/>
            <person name="Overmann J."/>
            <person name="Amann R."/>
            <person name="Jetten M.S.M."/>
            <person name="Mascher T."/>
            <person name="Medema M.H."/>
            <person name="Devos D.P."/>
            <person name="Kaster A.-K."/>
            <person name="Ovreas L."/>
            <person name="Rohde M."/>
            <person name="Galperin M.Y."/>
            <person name="Jogler C."/>
        </authorList>
    </citation>
    <scope>NUCLEOTIDE SEQUENCE [LARGE SCALE GENOMIC DNA]</scope>
    <source>
        <strain evidence="1 2">Pla133</strain>
    </source>
</reference>
<dbReference type="KEGG" id="pbap:Pla133_38900"/>
<gene>
    <name evidence="1" type="ORF">Pla133_38900</name>
</gene>
<dbReference type="EMBL" id="CP036287">
    <property type="protein sequence ID" value="QDU68787.1"/>
    <property type="molecule type" value="Genomic_DNA"/>
</dbReference>
<proteinExistence type="predicted"/>
<evidence type="ECO:0000313" key="2">
    <source>
        <dbReference type="Proteomes" id="UP000316921"/>
    </source>
</evidence>
<sequence length="1125" mass="118917">MHLAIALRAQSVCPRRGQALQPAASRPIRLSGLLALLALGLAACGSGSGPAGAVPSSAPIGAAATKPGSQGLLGGSAFIVDENHGGTANSMRIVDVAWGRLVDVYDTRPTSPDYASDPLEPQNYTTRLVYPDFVVGEDVRTAFEAGQLKWELTSNPVNGRFRLRIGADAEQQQSIFAVRVAQASQSLDPIDPKGLSPAELPPYSMVARNAALVVRFDDLLDVGSIGLHSTVEVFAGNPPVVPFDARVLPDLNHGGVAQVTGKFHPTRLIVDLTISQDELATITPLVAANGLGLPASADSLAASVALRFPTVISSAYSQFAVLSNVKGTALNTDDSGAFDYTSPTGEVVWAMRAGNSSDDNNGFLVDFDQPRVVGSQPVTITQVTPILGTGGGLAVSVSLEFGVAGCALDPVPGDLLKISPELELEVTAPATLVGSTAVNVPLVLTPGSTEVDPAVLVGLSALYQTPWRDSLGAQLAPCFVRFSPSAGQLPAGQVEPQSQVIVRFSEAMDPASARPFDTFYVARSALVDASLSEAEAGALIQPPKPGDLVLGDTVPSPDFREVRFAPTLPMTHDQGSSESYFFNLVSGLDQGGLTDLAGNVLADVPGRIEFRLDPSAPSEDTGGWVLRFNAADEDGLAGTEVRGQVLWDESAGVLRPRPVQRFAAVVDRSQPMVSTMQPIPLGLQTPLSSQGSKVHLMWRYMDMGFSISQTDDLFMNLDLEGMALSPYGGSVVSTIYDQFELSLGHARNLPDEFLIPPPAQNFGLPMFPGSGFVEGNTFEQNYLPDPKAGRTVMHERELGYAVSNSGVFLSGTGTPMLQMPWNVGLPEDQKRFYTWRDTAITTFGNVNPNGELVAAGVPTMQEQTVLGLSTAGDVWGPSINDAAGKATKLGVPAVALPLLMEFRCYPTEQSSLNNFDVSIAVPSSPQPYFRAFSTGGTNASGNLVNKDPEQQISPTGGFNGNPLLPPLGAKTIPRDPTVYIGQADVVIRTSRAYTILMDAEQSPTTPIVGLPWKYEAAVVEPSAAEQPNGTAVVLAWRGDGSPSIDPVESAMFDAGRLDVFGEPLAGPLTAEVAAELVHPWVDPSWHSSLAEVSGSRFVQTRFTFLSSTASDLRPWLDSYGLAFER</sequence>
<dbReference type="Proteomes" id="UP000316921">
    <property type="component" value="Chromosome"/>
</dbReference>
<organism evidence="1 2">
    <name type="scientific">Engelhardtia mirabilis</name>
    <dbReference type="NCBI Taxonomy" id="2528011"/>
    <lineage>
        <taxon>Bacteria</taxon>
        <taxon>Pseudomonadati</taxon>
        <taxon>Planctomycetota</taxon>
        <taxon>Planctomycetia</taxon>
        <taxon>Planctomycetia incertae sedis</taxon>
        <taxon>Engelhardtia</taxon>
    </lineage>
</organism>
<protein>
    <recommendedName>
        <fullName evidence="3">SbsA Ig-like domain-containing protein</fullName>
    </recommendedName>
</protein>